<evidence type="ECO:0000313" key="9">
    <source>
        <dbReference type="Proteomes" id="UP001500518"/>
    </source>
</evidence>
<keyword evidence="3 5" id="KW-1133">Transmembrane helix</keyword>
<keyword evidence="9" id="KW-1185">Reference proteome</keyword>
<evidence type="ECO:0000256" key="2">
    <source>
        <dbReference type="ARBA" id="ARBA00022692"/>
    </source>
</evidence>
<dbReference type="PRINTS" id="PR01490">
    <property type="entry name" value="RTXTOXIND"/>
</dbReference>
<dbReference type="InterPro" id="IPR050739">
    <property type="entry name" value="MFP"/>
</dbReference>
<evidence type="ECO:0000313" key="8">
    <source>
        <dbReference type="EMBL" id="GAA5049105.1"/>
    </source>
</evidence>
<keyword evidence="2 5" id="KW-0812">Transmembrane</keyword>
<keyword evidence="4 5" id="KW-0472">Membrane</keyword>
<dbReference type="Pfam" id="PF26002">
    <property type="entry name" value="Beta-barrel_AprE"/>
    <property type="match status" value="1"/>
</dbReference>
<feature type="domain" description="AprE-like beta-barrel" evidence="7">
    <location>
        <begin position="263"/>
        <end position="356"/>
    </location>
</feature>
<accession>A0ABP9K158</accession>
<evidence type="ECO:0000256" key="3">
    <source>
        <dbReference type="ARBA" id="ARBA00022989"/>
    </source>
</evidence>
<dbReference type="Gene3D" id="2.40.50.100">
    <property type="match status" value="1"/>
</dbReference>
<dbReference type="RefSeq" id="WP_346031752.1">
    <property type="nucleotide sequence ID" value="NZ_BAABHV010000006.1"/>
</dbReference>
<dbReference type="Proteomes" id="UP001500518">
    <property type="component" value="Unassembled WGS sequence"/>
</dbReference>
<comment type="subcellular location">
    <subcellularLocation>
        <location evidence="1">Membrane</location>
        <topology evidence="1">Single-pass membrane protein</topology>
    </subcellularLocation>
</comment>
<evidence type="ECO:0000256" key="4">
    <source>
        <dbReference type="ARBA" id="ARBA00023136"/>
    </source>
</evidence>
<dbReference type="Gene3D" id="2.40.30.170">
    <property type="match status" value="1"/>
</dbReference>
<dbReference type="EMBL" id="BAABHV010000006">
    <property type="protein sequence ID" value="GAA5049105.1"/>
    <property type="molecule type" value="Genomic_DNA"/>
</dbReference>
<dbReference type="InterPro" id="IPR058982">
    <property type="entry name" value="Beta-barrel_AprE"/>
</dbReference>
<reference evidence="9" key="1">
    <citation type="journal article" date="2019" name="Int. J. Syst. Evol. Microbiol.">
        <title>The Global Catalogue of Microorganisms (GCM) 10K type strain sequencing project: providing services to taxonomists for standard genome sequencing and annotation.</title>
        <authorList>
            <consortium name="The Broad Institute Genomics Platform"/>
            <consortium name="The Broad Institute Genome Sequencing Center for Infectious Disease"/>
            <person name="Wu L."/>
            <person name="Ma J."/>
        </authorList>
    </citation>
    <scope>NUCLEOTIDE SEQUENCE [LARGE SCALE GENOMIC DNA]</scope>
    <source>
        <strain evidence="9">JCM 18014</strain>
    </source>
</reference>
<evidence type="ECO:0000259" key="7">
    <source>
        <dbReference type="Pfam" id="PF26002"/>
    </source>
</evidence>
<feature type="domain" description="CzcB-like barrel-sandwich hybrid" evidence="6">
    <location>
        <begin position="44"/>
        <end position="256"/>
    </location>
</feature>
<comment type="caution">
    <text evidence="8">The sequence shown here is derived from an EMBL/GenBank/DDBJ whole genome shotgun (WGS) entry which is preliminary data.</text>
</comment>
<dbReference type="InterPro" id="IPR058647">
    <property type="entry name" value="BSH_CzcB-like"/>
</dbReference>
<dbReference type="PANTHER" id="PTHR30386">
    <property type="entry name" value="MEMBRANE FUSION SUBUNIT OF EMRAB-TOLC MULTIDRUG EFFLUX PUMP"/>
    <property type="match status" value="1"/>
</dbReference>
<protein>
    <submittedName>
        <fullName evidence="8">HlyD family type I secretion periplasmic adaptor subunit</fullName>
    </submittedName>
</protein>
<dbReference type="PANTHER" id="PTHR30386:SF26">
    <property type="entry name" value="TRANSPORT PROTEIN COMB"/>
    <property type="match status" value="1"/>
</dbReference>
<organism evidence="8 9">
    <name type="scientific">Erythrobacter westpacificensis</name>
    <dbReference type="NCBI Taxonomy" id="1055231"/>
    <lineage>
        <taxon>Bacteria</taxon>
        <taxon>Pseudomonadati</taxon>
        <taxon>Pseudomonadota</taxon>
        <taxon>Alphaproteobacteria</taxon>
        <taxon>Sphingomonadales</taxon>
        <taxon>Erythrobacteraceae</taxon>
        <taxon>Erythrobacter/Porphyrobacter group</taxon>
        <taxon>Erythrobacter</taxon>
    </lineage>
</organism>
<gene>
    <name evidence="8" type="ORF">GCM10023208_07030</name>
</gene>
<evidence type="ECO:0000259" key="6">
    <source>
        <dbReference type="Pfam" id="PF25973"/>
    </source>
</evidence>
<proteinExistence type="predicted"/>
<name>A0ABP9K158_9SPHN</name>
<evidence type="ECO:0000256" key="5">
    <source>
        <dbReference type="SAM" id="Phobius"/>
    </source>
</evidence>
<sequence>MFKQSTLIIGTAFLAVAGFFGWSFWAELDQITRAPGTAIPSARTQIVQSAEGGVISEMRVRAGDRVEKGDLLVVLEKVNQAAAVEESVATVADLKTRMARIQAELFDRPLAFPPDVQNHPEFVANQTALYHQRRRALREELSNLSSMLQLVNEELEMNLPLVESGDVSRSEVLRMQRTVADLEGQISSTRNTYLQELQTEYAQIQGELATAEQAFAQRQQALQQTELYAPTDGIVVNVKYTTIGAVLQPGDEVLQIVPTGEELIVEARIPPGDIAFIRAGQEASVKFDAYDSAIYGAAVGTVTYVSADTLTQETEDGPVTYYAAHLEVDTSSMRPRPEQAILIQPGMSATSEIKTGENTVFRYLTKPITKTFDEALEER</sequence>
<feature type="transmembrane region" description="Helical" evidence="5">
    <location>
        <begin position="7"/>
        <end position="25"/>
    </location>
</feature>
<evidence type="ECO:0000256" key="1">
    <source>
        <dbReference type="ARBA" id="ARBA00004167"/>
    </source>
</evidence>
<dbReference type="Pfam" id="PF25973">
    <property type="entry name" value="BSH_CzcB"/>
    <property type="match status" value="1"/>
</dbReference>